<dbReference type="PANTHER" id="PTHR33240">
    <property type="entry name" value="OS08G0508500 PROTEIN"/>
    <property type="match status" value="1"/>
</dbReference>
<proteinExistence type="predicted"/>
<dbReference type="PANTHER" id="PTHR33240:SF15">
    <property type="entry name" value="GAG-PRO-LIKE PROTEIN"/>
    <property type="match status" value="1"/>
</dbReference>
<evidence type="ECO:0000313" key="2">
    <source>
        <dbReference type="Proteomes" id="UP000886595"/>
    </source>
</evidence>
<dbReference type="AlphaFoldDB" id="A0A8X7R7Q1"/>
<accession>A0A8X7R7Q1</accession>
<organism evidence="1 2">
    <name type="scientific">Brassica carinata</name>
    <name type="common">Ethiopian mustard</name>
    <name type="synonym">Abyssinian cabbage</name>
    <dbReference type="NCBI Taxonomy" id="52824"/>
    <lineage>
        <taxon>Eukaryota</taxon>
        <taxon>Viridiplantae</taxon>
        <taxon>Streptophyta</taxon>
        <taxon>Embryophyta</taxon>
        <taxon>Tracheophyta</taxon>
        <taxon>Spermatophyta</taxon>
        <taxon>Magnoliopsida</taxon>
        <taxon>eudicotyledons</taxon>
        <taxon>Gunneridae</taxon>
        <taxon>Pentapetalae</taxon>
        <taxon>rosids</taxon>
        <taxon>malvids</taxon>
        <taxon>Brassicales</taxon>
        <taxon>Brassicaceae</taxon>
        <taxon>Brassiceae</taxon>
        <taxon>Brassica</taxon>
    </lineage>
</organism>
<reference evidence="1 2" key="1">
    <citation type="submission" date="2020-02" db="EMBL/GenBank/DDBJ databases">
        <authorList>
            <person name="Ma Q."/>
            <person name="Huang Y."/>
            <person name="Song X."/>
            <person name="Pei D."/>
        </authorList>
    </citation>
    <scope>NUCLEOTIDE SEQUENCE [LARGE SCALE GENOMIC DNA]</scope>
    <source>
        <strain evidence="1">Sxm20200214</strain>
        <tissue evidence="1">Leaf</tissue>
    </source>
</reference>
<dbReference type="OrthoDB" id="1101490at2759"/>
<keyword evidence="2" id="KW-1185">Reference proteome</keyword>
<sequence>MDPTPIRSNCIESIDLNLFRSMRPNASRNVNILDKRSCASREAISGSTIIAFEDTIQKGEIVTFHEHKTIKLDKPHDDALVIALEVEGAVFSKILIDTGSAVDIISEKMLQSLEHPIPVIRQETTPLASFEGKSVRSLGIILLTTRAYDLELKT</sequence>
<name>A0A8X7R7Q1_BRACI</name>
<evidence type="ECO:0000313" key="1">
    <source>
        <dbReference type="EMBL" id="KAG2282777.1"/>
    </source>
</evidence>
<dbReference type="EMBL" id="JAAMPC010000011">
    <property type="protein sequence ID" value="KAG2282777.1"/>
    <property type="molecule type" value="Genomic_DNA"/>
</dbReference>
<dbReference type="Proteomes" id="UP000886595">
    <property type="component" value="Unassembled WGS sequence"/>
</dbReference>
<comment type="caution">
    <text evidence="1">The sequence shown here is derived from an EMBL/GenBank/DDBJ whole genome shotgun (WGS) entry which is preliminary data.</text>
</comment>
<protein>
    <submittedName>
        <fullName evidence="1">Uncharacterized protein</fullName>
    </submittedName>
</protein>
<gene>
    <name evidence="1" type="ORF">Bca52824_053997</name>
</gene>